<evidence type="ECO:0000256" key="7">
    <source>
        <dbReference type="ARBA" id="ARBA00022827"/>
    </source>
</evidence>
<dbReference type="InterPro" id="IPR015939">
    <property type="entry name" value="Fum_Rdtase/Succ_DH_flav-like_C"/>
</dbReference>
<keyword evidence="6" id="KW-0662">Pyridine nucleotide biosynthesis</keyword>
<comment type="pathway">
    <text evidence="2">Cofactor biosynthesis; NAD(+) biosynthesis; iminoaspartate from L-aspartate (oxidase route): step 1/1.</text>
</comment>
<dbReference type="InterPro" id="IPR003953">
    <property type="entry name" value="FAD-dep_OxRdtase_2_FAD-bd"/>
</dbReference>
<comment type="cofactor">
    <cofactor evidence="1">
        <name>FAD</name>
        <dbReference type="ChEBI" id="CHEBI:57692"/>
    </cofactor>
</comment>
<evidence type="ECO:0000256" key="3">
    <source>
        <dbReference type="ARBA" id="ARBA00008562"/>
    </source>
</evidence>
<dbReference type="InterPro" id="IPR037099">
    <property type="entry name" value="Fum_R/Succ_DH_flav-like_C_sf"/>
</dbReference>
<comment type="caution">
    <text evidence="12">The sequence shown here is derived from an EMBL/GenBank/DDBJ whole genome shotgun (WGS) entry which is preliminary data.</text>
</comment>
<sequence length="573" mass="63245">MASQECDILVIGSGLSGLYFALEMAGSVRVTILTKKTEDEANTWRAQGGIAAAIGPDDCPGNHLEDTLNAGAGLSRVPVARKITEAAPRLINRLEALGIRFAHSNEGPYDLGKEGAHTHRRILHSQDATGSALMKVLLQRVREHPNIRFLEGHMAVDLILESRVEGTPSSPSLSSLSPPHGEDLHIPPEPQWLPGPDLAPTIDAPRDRVLGAYVLNEETGQIHPFTAKITLLATGGCGKVYCYTSNSDIATGDGIAMAYRAGARITDLEFVQFHPTCLYHPVARTFLISEAVRGEGGYLTSLSGDRFMEKYDDRGDLASRDIVARAIDLEMKKRGDDHVLLHMEHLGLKRIQERFPNIFQTCMEYGIHANREPIPVVPAAHYMCGGILTDEQGRTDLAGLLAAGEVCFTGLHGANRLTSNSLLEAVFTAERAAETSRNLIDRWAMPGPVPEWDPGEAIQPKETVLIAAHWDMMRAVMWNFVGIMRRDHRLDLAARYVQNFRQSIEGYFRDFILDRDMVELRNLALVAHMIVACARGRHESRGLHANLDHPDRDDLNYLADTVLDPRNGSMKKT</sequence>
<dbReference type="Pfam" id="PF00890">
    <property type="entry name" value="FAD_binding_2"/>
    <property type="match status" value="1"/>
</dbReference>
<dbReference type="Gene3D" id="3.90.700.10">
    <property type="entry name" value="Succinate dehydrogenase/fumarate reductase flavoprotein, catalytic domain"/>
    <property type="match status" value="1"/>
</dbReference>
<reference evidence="12" key="1">
    <citation type="submission" date="2021-05" db="EMBL/GenBank/DDBJ databases">
        <title>Energy efficiency and biological interactions define the core microbiome of deep oligotrophic groundwater.</title>
        <authorList>
            <person name="Mehrshad M."/>
            <person name="Lopez-Fernandez M."/>
            <person name="Bell E."/>
            <person name="Bernier-Latmani R."/>
            <person name="Bertilsson S."/>
            <person name="Dopson M."/>
        </authorList>
    </citation>
    <scope>NUCLEOTIDE SEQUENCE</scope>
    <source>
        <strain evidence="12">Modern_marine.mb.64</strain>
    </source>
</reference>
<dbReference type="SUPFAM" id="SSF56425">
    <property type="entry name" value="Succinate dehydrogenase/fumarate reductase flavoprotein, catalytic domain"/>
    <property type="match status" value="1"/>
</dbReference>
<dbReference type="PANTHER" id="PTHR42716">
    <property type="entry name" value="L-ASPARTATE OXIDASE"/>
    <property type="match status" value="1"/>
</dbReference>
<proteinExistence type="inferred from homology"/>
<evidence type="ECO:0000256" key="2">
    <source>
        <dbReference type="ARBA" id="ARBA00004950"/>
    </source>
</evidence>
<keyword evidence="8" id="KW-0560">Oxidoreductase</keyword>
<protein>
    <recommendedName>
        <fullName evidence="4">L-aspartate oxidase</fullName>
        <ecNumber evidence="4">1.4.3.16</ecNumber>
    </recommendedName>
</protein>
<dbReference type="PRINTS" id="PR00368">
    <property type="entry name" value="FADPNR"/>
</dbReference>
<evidence type="ECO:0000259" key="10">
    <source>
        <dbReference type="Pfam" id="PF00890"/>
    </source>
</evidence>
<dbReference type="InterPro" id="IPR027477">
    <property type="entry name" value="Succ_DH/fumarate_Rdtase_cat_sf"/>
</dbReference>
<evidence type="ECO:0000256" key="4">
    <source>
        <dbReference type="ARBA" id="ARBA00012173"/>
    </source>
</evidence>
<feature type="domain" description="Fumarate reductase/succinate dehydrogenase flavoprotein-like C-terminal" evidence="11">
    <location>
        <begin position="472"/>
        <end position="564"/>
    </location>
</feature>
<evidence type="ECO:0000259" key="11">
    <source>
        <dbReference type="Pfam" id="PF02910"/>
    </source>
</evidence>
<dbReference type="PANTHER" id="PTHR42716:SF2">
    <property type="entry name" value="L-ASPARTATE OXIDASE, CHLOROPLASTIC"/>
    <property type="match status" value="1"/>
</dbReference>
<dbReference type="AlphaFoldDB" id="A0A948RTH5"/>
<comment type="catalytic activity">
    <reaction evidence="9">
        <text>L-aspartate + O2 = iminosuccinate + H2O2</text>
        <dbReference type="Rhea" id="RHEA:25876"/>
        <dbReference type="ChEBI" id="CHEBI:15379"/>
        <dbReference type="ChEBI" id="CHEBI:16240"/>
        <dbReference type="ChEBI" id="CHEBI:29991"/>
        <dbReference type="ChEBI" id="CHEBI:77875"/>
        <dbReference type="EC" id="1.4.3.16"/>
    </reaction>
    <physiologicalReaction direction="left-to-right" evidence="9">
        <dbReference type="Rhea" id="RHEA:25877"/>
    </physiologicalReaction>
</comment>
<evidence type="ECO:0000256" key="8">
    <source>
        <dbReference type="ARBA" id="ARBA00023002"/>
    </source>
</evidence>
<dbReference type="Pfam" id="PF02910">
    <property type="entry name" value="Succ_DH_flav_C"/>
    <property type="match status" value="1"/>
</dbReference>
<dbReference type="SUPFAM" id="SSF51905">
    <property type="entry name" value="FAD/NAD(P)-binding domain"/>
    <property type="match status" value="1"/>
</dbReference>
<keyword evidence="5" id="KW-0285">Flavoprotein</keyword>
<evidence type="ECO:0000256" key="9">
    <source>
        <dbReference type="ARBA" id="ARBA00048305"/>
    </source>
</evidence>
<gene>
    <name evidence="12" type="ORF">KJ970_04975</name>
</gene>
<name>A0A948RTH5_UNCEI</name>
<dbReference type="GO" id="GO:0034628">
    <property type="term" value="P:'de novo' NAD+ biosynthetic process from L-aspartate"/>
    <property type="evidence" value="ECO:0007669"/>
    <property type="project" value="TreeGrafter"/>
</dbReference>
<comment type="similarity">
    <text evidence="3">Belongs to the FAD-dependent oxidoreductase 2 family. NadB subfamily.</text>
</comment>
<feature type="domain" description="FAD-dependent oxidoreductase 2 FAD-binding" evidence="10">
    <location>
        <begin position="7"/>
        <end position="422"/>
    </location>
</feature>
<accession>A0A948RTH5</accession>
<keyword evidence="7" id="KW-0274">FAD</keyword>
<dbReference type="FunFam" id="3.90.700.10:FF:000002">
    <property type="entry name" value="L-aspartate oxidase"/>
    <property type="match status" value="1"/>
</dbReference>
<dbReference type="Gene3D" id="3.50.50.60">
    <property type="entry name" value="FAD/NAD(P)-binding domain"/>
    <property type="match status" value="2"/>
</dbReference>
<evidence type="ECO:0000313" key="12">
    <source>
        <dbReference type="EMBL" id="MBU2690261.1"/>
    </source>
</evidence>
<dbReference type="InterPro" id="IPR036188">
    <property type="entry name" value="FAD/NAD-bd_sf"/>
</dbReference>
<dbReference type="SUPFAM" id="SSF46977">
    <property type="entry name" value="Succinate dehydrogenase/fumarate reductase flavoprotein C-terminal domain"/>
    <property type="match status" value="1"/>
</dbReference>
<evidence type="ECO:0000256" key="5">
    <source>
        <dbReference type="ARBA" id="ARBA00022630"/>
    </source>
</evidence>
<evidence type="ECO:0000256" key="6">
    <source>
        <dbReference type="ARBA" id="ARBA00022642"/>
    </source>
</evidence>
<organism evidence="12 13">
    <name type="scientific">Eiseniibacteriota bacterium</name>
    <dbReference type="NCBI Taxonomy" id="2212470"/>
    <lineage>
        <taxon>Bacteria</taxon>
        <taxon>Candidatus Eiseniibacteriota</taxon>
    </lineage>
</organism>
<dbReference type="Proteomes" id="UP000777784">
    <property type="component" value="Unassembled WGS sequence"/>
</dbReference>
<dbReference type="InterPro" id="IPR005288">
    <property type="entry name" value="NadB"/>
</dbReference>
<evidence type="ECO:0000313" key="13">
    <source>
        <dbReference type="Proteomes" id="UP000777784"/>
    </source>
</evidence>
<evidence type="ECO:0000256" key="1">
    <source>
        <dbReference type="ARBA" id="ARBA00001974"/>
    </source>
</evidence>
<dbReference type="EMBL" id="JAHJDP010000028">
    <property type="protein sequence ID" value="MBU2690261.1"/>
    <property type="molecule type" value="Genomic_DNA"/>
</dbReference>
<dbReference type="GO" id="GO:0008734">
    <property type="term" value="F:L-aspartate oxidase activity"/>
    <property type="evidence" value="ECO:0007669"/>
    <property type="project" value="UniProtKB-EC"/>
</dbReference>
<dbReference type="EC" id="1.4.3.16" evidence="4"/>
<dbReference type="Gene3D" id="1.20.58.100">
    <property type="entry name" value="Fumarate reductase/succinate dehydrogenase flavoprotein-like, C-terminal domain"/>
    <property type="match status" value="1"/>
</dbReference>